<name>A0ABR1EID9_NECAM</name>
<reference evidence="1 2" key="1">
    <citation type="submission" date="2023-08" db="EMBL/GenBank/DDBJ databases">
        <title>A Necator americanus chromosomal reference genome.</title>
        <authorList>
            <person name="Ilik V."/>
            <person name="Petrzelkova K.J."/>
            <person name="Pardy F."/>
            <person name="Fuh T."/>
            <person name="Niatou-Singa F.S."/>
            <person name="Gouil Q."/>
            <person name="Baker L."/>
            <person name="Ritchie M.E."/>
            <person name="Jex A.R."/>
            <person name="Gazzola D."/>
            <person name="Li H."/>
            <person name="Toshio Fujiwara R."/>
            <person name="Zhan B."/>
            <person name="Aroian R.V."/>
            <person name="Pafco B."/>
            <person name="Schwarz E.M."/>
        </authorList>
    </citation>
    <scope>NUCLEOTIDE SEQUENCE [LARGE SCALE GENOMIC DNA]</scope>
    <source>
        <strain evidence="1 2">Aroian</strain>
        <tissue evidence="1">Whole animal</tissue>
    </source>
</reference>
<evidence type="ECO:0000313" key="1">
    <source>
        <dbReference type="EMBL" id="KAK6762429.1"/>
    </source>
</evidence>
<comment type="caution">
    <text evidence="1">The sequence shown here is derived from an EMBL/GenBank/DDBJ whole genome shotgun (WGS) entry which is preliminary data.</text>
</comment>
<dbReference type="EMBL" id="JAVFWL010000006">
    <property type="protein sequence ID" value="KAK6762429.1"/>
    <property type="molecule type" value="Genomic_DNA"/>
</dbReference>
<keyword evidence="2" id="KW-1185">Reference proteome</keyword>
<protein>
    <submittedName>
        <fullName evidence="1">Uncharacterized protein</fullName>
    </submittedName>
</protein>
<dbReference type="Proteomes" id="UP001303046">
    <property type="component" value="Unassembled WGS sequence"/>
</dbReference>
<sequence length="110" mass="12623">MPSQKAVFVGIDANAKAGPEQQSDVLGRWFYPMETSDNGNRLIDLCEQTNLIIASSFKNNHRRHQLTWQGTTPLTPEQQRKRKMPTLKLQLDYVQTKNILLSDIRKSRAV</sequence>
<evidence type="ECO:0000313" key="2">
    <source>
        <dbReference type="Proteomes" id="UP001303046"/>
    </source>
</evidence>
<gene>
    <name evidence="1" type="primary">Necator_chrX.g23393</name>
    <name evidence="1" type="ORF">RB195_023230</name>
</gene>
<accession>A0ABR1EID9</accession>
<organism evidence="1 2">
    <name type="scientific">Necator americanus</name>
    <name type="common">Human hookworm</name>
    <dbReference type="NCBI Taxonomy" id="51031"/>
    <lineage>
        <taxon>Eukaryota</taxon>
        <taxon>Metazoa</taxon>
        <taxon>Ecdysozoa</taxon>
        <taxon>Nematoda</taxon>
        <taxon>Chromadorea</taxon>
        <taxon>Rhabditida</taxon>
        <taxon>Rhabditina</taxon>
        <taxon>Rhabditomorpha</taxon>
        <taxon>Strongyloidea</taxon>
        <taxon>Ancylostomatidae</taxon>
        <taxon>Bunostominae</taxon>
        <taxon>Necator</taxon>
    </lineage>
</organism>
<proteinExistence type="predicted"/>